<dbReference type="STRING" id="331678.Cphamn1_0809"/>
<dbReference type="InterPro" id="IPR025635">
    <property type="entry name" value="DUF4293"/>
</dbReference>
<evidence type="ECO:0008006" key="3">
    <source>
        <dbReference type="Google" id="ProtNLM"/>
    </source>
</evidence>
<protein>
    <recommendedName>
        <fullName evidence="3">DUF4293 domain-containing protein</fullName>
    </recommendedName>
</protein>
<evidence type="ECO:0000313" key="2">
    <source>
        <dbReference type="EMBL" id="ACE03760.1"/>
    </source>
</evidence>
<organism evidence="2">
    <name type="scientific">Chlorobium phaeobacteroides (strain BS1)</name>
    <dbReference type="NCBI Taxonomy" id="331678"/>
    <lineage>
        <taxon>Bacteria</taxon>
        <taxon>Pseudomonadati</taxon>
        <taxon>Chlorobiota</taxon>
        <taxon>Chlorobiia</taxon>
        <taxon>Chlorobiales</taxon>
        <taxon>Chlorobiaceae</taxon>
        <taxon>Chlorobium/Pelodictyon group</taxon>
        <taxon>Chlorobium</taxon>
    </lineage>
</organism>
<keyword evidence="1" id="KW-1133">Transmembrane helix</keyword>
<feature type="transmembrane region" description="Helical" evidence="1">
    <location>
        <begin position="7"/>
        <end position="27"/>
    </location>
</feature>
<feature type="transmembrane region" description="Helical" evidence="1">
    <location>
        <begin position="122"/>
        <end position="139"/>
    </location>
</feature>
<gene>
    <name evidence="2" type="ordered locus">Cphamn1_0809</name>
</gene>
<dbReference type="AlphaFoldDB" id="B3ENY3"/>
<keyword evidence="1" id="KW-0812">Transmembrane</keyword>
<dbReference type="eggNOG" id="ENOG503333M">
    <property type="taxonomic scope" value="Bacteria"/>
</dbReference>
<dbReference type="KEGG" id="cpb:Cphamn1_0809"/>
<reference evidence="2" key="1">
    <citation type="submission" date="2008-06" db="EMBL/GenBank/DDBJ databases">
        <title>Complete sequence of Chlorobium phaeobacteroides BS1.</title>
        <authorList>
            <consortium name="US DOE Joint Genome Institute"/>
            <person name="Lucas S."/>
            <person name="Copeland A."/>
            <person name="Lapidus A."/>
            <person name="Glavina del Rio T."/>
            <person name="Dalin E."/>
            <person name="Tice H."/>
            <person name="Bruce D."/>
            <person name="Goodwin L."/>
            <person name="Pitluck S."/>
            <person name="Schmutz J."/>
            <person name="Larimer F."/>
            <person name="Land M."/>
            <person name="Hauser L."/>
            <person name="Kyrpides N."/>
            <person name="Ovchinnikova G."/>
            <person name="Li T."/>
            <person name="Liu Z."/>
            <person name="Zhao F."/>
            <person name="Overmann J."/>
            <person name="Bryant D.A."/>
            <person name="Richardson P."/>
        </authorList>
    </citation>
    <scope>NUCLEOTIDE SEQUENCE [LARGE SCALE GENOMIC DNA]</scope>
    <source>
        <strain evidence="2">BS1</strain>
    </source>
</reference>
<sequence length="155" mass="17004">MLARAQSLYLFIAALLAFSSLFFPFWYYMAGTAYLLTDFTPFSSAGIVHITGVYVSSILSPISGILSIAAIFLYKNRSLQSTLISVLIVIFLADVLSGLTAAHFMNEYLSQGAGTAVEHQPGAGLFVLLPQPLLFWLAMRGVKKDEKIVNAYKRL</sequence>
<evidence type="ECO:0000256" key="1">
    <source>
        <dbReference type="SAM" id="Phobius"/>
    </source>
</evidence>
<dbReference type="OrthoDB" id="594989at2"/>
<dbReference type="HOGENOM" id="CLU_132526_1_0_10"/>
<accession>B3ENY3</accession>
<feature type="transmembrane region" description="Helical" evidence="1">
    <location>
        <begin position="81"/>
        <end position="102"/>
    </location>
</feature>
<dbReference type="Pfam" id="PF14126">
    <property type="entry name" value="DUF4293"/>
    <property type="match status" value="1"/>
</dbReference>
<dbReference type="EMBL" id="CP001101">
    <property type="protein sequence ID" value="ACE03760.1"/>
    <property type="molecule type" value="Genomic_DNA"/>
</dbReference>
<name>B3ENY3_CHLPB</name>
<proteinExistence type="predicted"/>
<keyword evidence="1" id="KW-0472">Membrane</keyword>
<feature type="transmembrane region" description="Helical" evidence="1">
    <location>
        <begin position="47"/>
        <end position="74"/>
    </location>
</feature>